<name>A0A1A7Z4X2_9TELE</name>
<feature type="non-terminal residue" evidence="1">
    <location>
        <position position="1"/>
    </location>
</feature>
<reference evidence="1" key="2">
    <citation type="submission" date="2016-06" db="EMBL/GenBank/DDBJ databases">
        <title>The genome of a short-lived fish provides insights into sex chromosome evolution and the genetic control of aging.</title>
        <authorList>
            <person name="Reichwald K."/>
            <person name="Felder M."/>
            <person name="Petzold A."/>
            <person name="Koch P."/>
            <person name="Groth M."/>
            <person name="Platzer M."/>
        </authorList>
    </citation>
    <scope>NUCLEOTIDE SEQUENCE</scope>
    <source>
        <tissue evidence="1">Brain</tissue>
    </source>
</reference>
<gene>
    <name evidence="1" type="primary">CABZ01080492.1</name>
</gene>
<accession>A0A1A7Z4X2</accession>
<dbReference type="AlphaFoldDB" id="A0A1A7Z4X2"/>
<organism evidence="1">
    <name type="scientific">Iconisemion striatum</name>
    <dbReference type="NCBI Taxonomy" id="60296"/>
    <lineage>
        <taxon>Eukaryota</taxon>
        <taxon>Metazoa</taxon>
        <taxon>Chordata</taxon>
        <taxon>Craniata</taxon>
        <taxon>Vertebrata</taxon>
        <taxon>Euteleostomi</taxon>
        <taxon>Actinopterygii</taxon>
        <taxon>Neopterygii</taxon>
        <taxon>Teleostei</taxon>
        <taxon>Neoteleostei</taxon>
        <taxon>Acanthomorphata</taxon>
        <taxon>Ovalentaria</taxon>
        <taxon>Atherinomorphae</taxon>
        <taxon>Cyprinodontiformes</taxon>
        <taxon>Nothobranchiidae</taxon>
        <taxon>Iconisemion</taxon>
    </lineage>
</organism>
<sequence length="84" mass="9508">GVSVRLQTLPEDFTSCAVNDICLKLKTFFLHLREQTSLMCYSAITGFDHQRAIKSCKMPISPFSHSSEPDVSLLPFNFSFTFKT</sequence>
<evidence type="ECO:0000313" key="1">
    <source>
        <dbReference type="EMBL" id="SBP37574.1"/>
    </source>
</evidence>
<protein>
    <submittedName>
        <fullName evidence="1">Uncharacterized protein</fullName>
    </submittedName>
</protein>
<reference evidence="1" key="1">
    <citation type="submission" date="2016-05" db="EMBL/GenBank/DDBJ databases">
        <authorList>
            <person name="Lavstsen T."/>
            <person name="Jespersen J.S."/>
        </authorList>
    </citation>
    <scope>NUCLEOTIDE SEQUENCE</scope>
    <source>
        <tissue evidence="1">Brain</tissue>
    </source>
</reference>
<dbReference type="EMBL" id="HADX01015342">
    <property type="protein sequence ID" value="SBP37574.1"/>
    <property type="molecule type" value="Transcribed_RNA"/>
</dbReference>
<feature type="non-terminal residue" evidence="1">
    <location>
        <position position="84"/>
    </location>
</feature>
<proteinExistence type="predicted"/>